<evidence type="ECO:0000313" key="2">
    <source>
        <dbReference type="Proteomes" id="UP001146120"/>
    </source>
</evidence>
<gene>
    <name evidence="1" type="ORF">N0F65_002700</name>
</gene>
<name>A0AAV2Z1C5_9STRA</name>
<evidence type="ECO:0000313" key="1">
    <source>
        <dbReference type="EMBL" id="DBA00457.1"/>
    </source>
</evidence>
<dbReference type="AlphaFoldDB" id="A0AAV2Z1C5"/>
<reference evidence="1" key="2">
    <citation type="journal article" date="2023" name="Microbiol Resour">
        <title>Decontamination and Annotation of the Draft Genome Sequence of the Oomycete Lagenidium giganteum ARSEF 373.</title>
        <authorList>
            <person name="Morgan W.R."/>
            <person name="Tartar A."/>
        </authorList>
    </citation>
    <scope>NUCLEOTIDE SEQUENCE</scope>
    <source>
        <strain evidence="1">ARSEF 373</strain>
    </source>
</reference>
<sequence length="129" mass="14237">MALVPDVTAEARSITINDLQVGDPAVNSPEEIADAKKLLWCFKRLFIRQGNALPPPARGAVCDIDVGDAAPVAQKYRRLPVLLMKNVQELIQGLLHNYAKFVEDFAMYGASLYEVSEGGFHKRAPADLW</sequence>
<organism evidence="1 2">
    <name type="scientific">Lagenidium giganteum</name>
    <dbReference type="NCBI Taxonomy" id="4803"/>
    <lineage>
        <taxon>Eukaryota</taxon>
        <taxon>Sar</taxon>
        <taxon>Stramenopiles</taxon>
        <taxon>Oomycota</taxon>
        <taxon>Peronosporomycetes</taxon>
        <taxon>Pythiales</taxon>
        <taxon>Pythiaceae</taxon>
    </lineage>
</organism>
<comment type="caution">
    <text evidence="1">The sequence shown here is derived from an EMBL/GenBank/DDBJ whole genome shotgun (WGS) entry which is preliminary data.</text>
</comment>
<proteinExistence type="predicted"/>
<accession>A0AAV2Z1C5</accession>
<reference evidence="1" key="1">
    <citation type="submission" date="2022-11" db="EMBL/GenBank/DDBJ databases">
        <authorList>
            <person name="Morgan W.R."/>
            <person name="Tartar A."/>
        </authorList>
    </citation>
    <scope>NUCLEOTIDE SEQUENCE</scope>
    <source>
        <strain evidence="1">ARSEF 373</strain>
    </source>
</reference>
<keyword evidence="2" id="KW-1185">Reference proteome</keyword>
<dbReference type="Proteomes" id="UP001146120">
    <property type="component" value="Unassembled WGS sequence"/>
</dbReference>
<dbReference type="EMBL" id="DAKRPA010000063">
    <property type="protein sequence ID" value="DBA00457.1"/>
    <property type="molecule type" value="Genomic_DNA"/>
</dbReference>
<protein>
    <submittedName>
        <fullName evidence="1">Uncharacterized protein</fullName>
    </submittedName>
</protein>